<evidence type="ECO:0000313" key="13">
    <source>
        <dbReference type="EMBL" id="UJG44277.1"/>
    </source>
</evidence>
<feature type="transmembrane region" description="Helical" evidence="11">
    <location>
        <begin position="159"/>
        <end position="183"/>
    </location>
</feature>
<evidence type="ECO:0000256" key="6">
    <source>
        <dbReference type="ARBA" id="ARBA00023053"/>
    </source>
</evidence>
<feature type="transmembrane region" description="Helical" evidence="11">
    <location>
        <begin position="37"/>
        <end position="56"/>
    </location>
</feature>
<evidence type="ECO:0000256" key="10">
    <source>
        <dbReference type="SAM" id="MobiDB-lite"/>
    </source>
</evidence>
<dbReference type="GO" id="GO:0006814">
    <property type="term" value="P:sodium ion transport"/>
    <property type="evidence" value="ECO:0007669"/>
    <property type="project" value="UniProtKB-KW"/>
</dbReference>
<keyword evidence="6" id="KW-0915">Sodium</keyword>
<keyword evidence="5 11" id="KW-1133">Transmembrane helix</keyword>
<organism evidence="13">
    <name type="scientific">Candidatus Heimdallarchaeum endolithica</name>
    <dbReference type="NCBI Taxonomy" id="2876572"/>
    <lineage>
        <taxon>Archaea</taxon>
        <taxon>Promethearchaeati</taxon>
        <taxon>Candidatus Heimdallarchaeota</taxon>
        <taxon>Candidatus Heimdallarchaeia (ex Rinke et al. 2021) (nom. nud.)</taxon>
        <taxon>Candidatus Heimdallarchaeales</taxon>
        <taxon>Candidatus Heimdallarchaeaceae</taxon>
        <taxon>Candidatus Heimdallarchaeum</taxon>
    </lineage>
</organism>
<evidence type="ECO:0000256" key="11">
    <source>
        <dbReference type="SAM" id="Phobius"/>
    </source>
</evidence>
<keyword evidence="4 11" id="KW-0812">Transmembrane</keyword>
<dbReference type="GO" id="GO:1902600">
    <property type="term" value="P:proton transmembrane transport"/>
    <property type="evidence" value="ECO:0007669"/>
    <property type="project" value="InterPro"/>
</dbReference>
<comment type="subcellular location">
    <subcellularLocation>
        <location evidence="1">Membrane</location>
        <topology evidence="1">Multi-pass membrane protein</topology>
    </subcellularLocation>
</comment>
<keyword evidence="8 11" id="KW-0472">Membrane</keyword>
<evidence type="ECO:0000256" key="5">
    <source>
        <dbReference type="ARBA" id="ARBA00022989"/>
    </source>
</evidence>
<dbReference type="PANTHER" id="PTHR43562:SF3">
    <property type="entry name" value="SODIUM ION_PROTON EXCHANGER (EUROFUNG)"/>
    <property type="match status" value="1"/>
</dbReference>
<evidence type="ECO:0000256" key="9">
    <source>
        <dbReference type="ARBA" id="ARBA00023201"/>
    </source>
</evidence>
<feature type="domain" description="Cation/H+ exchanger transmembrane" evidence="12">
    <location>
        <begin position="18"/>
        <end position="404"/>
    </location>
</feature>
<evidence type="ECO:0000256" key="1">
    <source>
        <dbReference type="ARBA" id="ARBA00004141"/>
    </source>
</evidence>
<dbReference type="Gene3D" id="1.20.1530.20">
    <property type="match status" value="1"/>
</dbReference>
<evidence type="ECO:0000256" key="4">
    <source>
        <dbReference type="ARBA" id="ARBA00022692"/>
    </source>
</evidence>
<feature type="transmembrane region" description="Helical" evidence="11">
    <location>
        <begin position="233"/>
        <end position="249"/>
    </location>
</feature>
<feature type="transmembrane region" description="Helical" evidence="11">
    <location>
        <begin position="316"/>
        <end position="337"/>
    </location>
</feature>
<feature type="transmembrane region" description="Helical" evidence="11">
    <location>
        <begin position="381"/>
        <end position="403"/>
    </location>
</feature>
<feature type="transmembrane region" description="Helical" evidence="11">
    <location>
        <begin position="99"/>
        <end position="120"/>
    </location>
</feature>
<evidence type="ECO:0000256" key="7">
    <source>
        <dbReference type="ARBA" id="ARBA00023065"/>
    </source>
</evidence>
<feature type="transmembrane region" description="Helical" evidence="11">
    <location>
        <begin position="68"/>
        <end position="87"/>
    </location>
</feature>
<reference evidence="13" key="1">
    <citation type="journal article" date="2022" name="Nat. Microbiol.">
        <title>Unique mobile elements and scalable gene flow at the prokaryote-eukaryote boundary revealed by circularized Asgard archaea genomes.</title>
        <authorList>
            <person name="Wu F."/>
            <person name="Speth D.R."/>
            <person name="Philosof A."/>
            <person name="Cremiere A."/>
            <person name="Narayanan A."/>
            <person name="Barco R.A."/>
            <person name="Connon S.A."/>
            <person name="Amend J.P."/>
            <person name="Antoshechkin I.A."/>
            <person name="Orphan V.J."/>
        </authorList>
    </citation>
    <scope>NUCLEOTIDE SEQUENCE</scope>
    <source>
        <strain evidence="13">PR6</strain>
    </source>
</reference>
<dbReference type="GO" id="GO:0016020">
    <property type="term" value="C:membrane"/>
    <property type="evidence" value="ECO:0007669"/>
    <property type="project" value="UniProtKB-SubCell"/>
</dbReference>
<keyword evidence="9" id="KW-0739">Sodium transport</keyword>
<dbReference type="AlphaFoldDB" id="A0A9Y1FNZ4"/>
<dbReference type="Pfam" id="PF00999">
    <property type="entry name" value="Na_H_Exchanger"/>
    <property type="match status" value="1"/>
</dbReference>
<dbReference type="GO" id="GO:0015297">
    <property type="term" value="F:antiporter activity"/>
    <property type="evidence" value="ECO:0007669"/>
    <property type="project" value="UniProtKB-KW"/>
</dbReference>
<feature type="transmembrane region" description="Helical" evidence="11">
    <location>
        <begin position="349"/>
        <end position="369"/>
    </location>
</feature>
<evidence type="ECO:0000259" key="12">
    <source>
        <dbReference type="Pfam" id="PF00999"/>
    </source>
</evidence>
<feature type="transmembrane region" description="Helical" evidence="11">
    <location>
        <begin position="6"/>
        <end position="25"/>
    </location>
</feature>
<dbReference type="EMBL" id="CP084167">
    <property type="protein sequence ID" value="UJG44277.1"/>
    <property type="molecule type" value="Genomic_DNA"/>
</dbReference>
<feature type="transmembrane region" description="Helical" evidence="11">
    <location>
        <begin position="126"/>
        <end position="147"/>
    </location>
</feature>
<dbReference type="InterPro" id="IPR038770">
    <property type="entry name" value="Na+/solute_symporter_sf"/>
</dbReference>
<gene>
    <name evidence="13" type="ORF">K9W46_03620</name>
</gene>
<keyword evidence="3" id="KW-0050">Antiport</keyword>
<accession>A0A9Y1FNZ4</accession>
<dbReference type="PANTHER" id="PTHR43562">
    <property type="entry name" value="NAPA-TYPE SODIUM/HYDROGEN ANTIPORTER"/>
    <property type="match status" value="1"/>
</dbReference>
<sequence length="493" mass="54412">MNEAISLLLYIGVAILAARIFGEIFERLKLSAILGELFAGIMFGGPLFSILGLSNINDLFMDRASLRSFSQIGIILLLFIVGMEINVKSLLKTGKRSITISITEVSLALIGGFLTAFIFLERDVRFAIFFGTLFTATSIGVTVRSLSDLKKLGSEEGQTLLSIAVLDDFLALILVLILASALFNTEEGNIALIILKDLGFLAIFILVVVVLLPKFLNWMEYRFNIFTRSRTNNFTLGIVFGLISLLAYFAEQLHFSGAVMAFLLGIAIQQDRIIVGEVKGTITKFGEGVFIPLFFFSVGSNFQIDLTQLGSANYVFPWGIWLVIPFAILSKGIGAFLGSKLTGFSSKSALRIATGITPRAEILLVIAGIGLENEIFDENIFTVVILLVFVTVLLTPLMLQLVFKEKESKEEDGEDTKSDKVQEDTKSDKVQEDTKSDKVQEDTKSDKVQEDTKSDKVQEDTKSDKVQEDTKSDKVQEDTKSDKVQEDTKSDKT</sequence>
<keyword evidence="7" id="KW-0406">Ion transport</keyword>
<dbReference type="InterPro" id="IPR006153">
    <property type="entry name" value="Cation/H_exchanger_TM"/>
</dbReference>
<dbReference type="Proteomes" id="UP001200513">
    <property type="component" value="Chromosome"/>
</dbReference>
<feature type="region of interest" description="Disordered" evidence="10">
    <location>
        <begin position="408"/>
        <end position="493"/>
    </location>
</feature>
<protein>
    <submittedName>
        <fullName evidence="13">Cation:proton antiporter</fullName>
    </submittedName>
</protein>
<proteinExistence type="predicted"/>
<feature type="transmembrane region" description="Helical" evidence="11">
    <location>
        <begin position="189"/>
        <end position="212"/>
    </location>
</feature>
<evidence type="ECO:0000256" key="8">
    <source>
        <dbReference type="ARBA" id="ARBA00023136"/>
    </source>
</evidence>
<evidence type="ECO:0000256" key="3">
    <source>
        <dbReference type="ARBA" id="ARBA00022449"/>
    </source>
</evidence>
<name>A0A9Y1FNZ4_9ARCH</name>
<evidence type="ECO:0000256" key="2">
    <source>
        <dbReference type="ARBA" id="ARBA00022448"/>
    </source>
</evidence>
<keyword evidence="2" id="KW-0813">Transport</keyword>